<proteinExistence type="predicted"/>
<gene>
    <name evidence="2" type="ORF">CLF_100495</name>
</gene>
<organism evidence="2 3">
    <name type="scientific">Clonorchis sinensis</name>
    <name type="common">Chinese liver fluke</name>
    <dbReference type="NCBI Taxonomy" id="79923"/>
    <lineage>
        <taxon>Eukaryota</taxon>
        <taxon>Metazoa</taxon>
        <taxon>Spiralia</taxon>
        <taxon>Lophotrochozoa</taxon>
        <taxon>Platyhelminthes</taxon>
        <taxon>Trematoda</taxon>
        <taxon>Digenea</taxon>
        <taxon>Opisthorchiida</taxon>
        <taxon>Opisthorchiata</taxon>
        <taxon>Opisthorchiidae</taxon>
        <taxon>Clonorchis</taxon>
    </lineage>
</organism>
<protein>
    <submittedName>
        <fullName evidence="2">Uncharacterized protein</fullName>
    </submittedName>
</protein>
<keyword evidence="3" id="KW-1185">Reference proteome</keyword>
<dbReference type="EMBL" id="DF142843">
    <property type="protein sequence ID" value="GAA47544.1"/>
    <property type="molecule type" value="Genomic_DNA"/>
</dbReference>
<evidence type="ECO:0000313" key="3">
    <source>
        <dbReference type="Proteomes" id="UP000008909"/>
    </source>
</evidence>
<name>G7Y3L3_CLOSI</name>
<reference key="2">
    <citation type="submission" date="2011-10" db="EMBL/GenBank/DDBJ databases">
        <title>The genome and transcriptome sequence of Clonorchis sinensis provide insights into the carcinogenic liver fluke.</title>
        <authorList>
            <person name="Wang X."/>
            <person name="Huang Y."/>
            <person name="Chen W."/>
            <person name="Liu H."/>
            <person name="Guo L."/>
            <person name="Chen Y."/>
            <person name="Luo F."/>
            <person name="Zhou W."/>
            <person name="Sun J."/>
            <person name="Mao Q."/>
            <person name="Liang P."/>
            <person name="Zhou C."/>
            <person name="Tian Y."/>
            <person name="Men J."/>
            <person name="Lv X."/>
            <person name="Huang L."/>
            <person name="Zhou J."/>
            <person name="Hu Y."/>
            <person name="Li R."/>
            <person name="Zhang F."/>
            <person name="Lei H."/>
            <person name="Li X."/>
            <person name="Hu X."/>
            <person name="Liang C."/>
            <person name="Xu J."/>
            <person name="Wu Z."/>
            <person name="Yu X."/>
        </authorList>
    </citation>
    <scope>NUCLEOTIDE SEQUENCE</scope>
    <source>
        <strain>Henan</strain>
    </source>
</reference>
<accession>G7Y3L3</accession>
<feature type="region of interest" description="Disordered" evidence="1">
    <location>
        <begin position="68"/>
        <end position="89"/>
    </location>
</feature>
<feature type="compositionally biased region" description="Basic residues" evidence="1">
    <location>
        <begin position="68"/>
        <end position="81"/>
    </location>
</feature>
<dbReference type="Proteomes" id="UP000008909">
    <property type="component" value="Unassembled WGS sequence"/>
</dbReference>
<evidence type="ECO:0000256" key="1">
    <source>
        <dbReference type="SAM" id="MobiDB-lite"/>
    </source>
</evidence>
<dbReference type="AlphaFoldDB" id="G7Y3L3"/>
<reference evidence="2" key="1">
    <citation type="journal article" date="2011" name="Genome Biol.">
        <title>The draft genome of the carcinogenic human liver fluke Clonorchis sinensis.</title>
        <authorList>
            <person name="Wang X."/>
            <person name="Chen W."/>
            <person name="Huang Y."/>
            <person name="Sun J."/>
            <person name="Men J."/>
            <person name="Liu H."/>
            <person name="Luo F."/>
            <person name="Guo L."/>
            <person name="Lv X."/>
            <person name="Deng C."/>
            <person name="Zhou C."/>
            <person name="Fan Y."/>
            <person name="Li X."/>
            <person name="Huang L."/>
            <person name="Hu Y."/>
            <person name="Liang C."/>
            <person name="Hu X."/>
            <person name="Xu J."/>
            <person name="Yu X."/>
        </authorList>
    </citation>
    <scope>NUCLEOTIDE SEQUENCE [LARGE SCALE GENOMIC DNA]</scope>
    <source>
        <strain evidence="2">Henan</strain>
    </source>
</reference>
<evidence type="ECO:0000313" key="2">
    <source>
        <dbReference type="EMBL" id="GAA47544.1"/>
    </source>
</evidence>
<sequence length="296" mass="33563">MVEREHCNSPVSYPCGNHVHACHGDQRRWTNYSNRSYYGAALRKCDFPTDNQRFRICTSGYIISHRQRCGGKNSTKRHTSRSRTVDRDHSVVESPALVNERVPCQFTSPSGHASVCISTCSTKVTCHKTKQQRAPLYLGLAVDKRGKITQRLEREFTDPKFDYSSYAPSKHAGQLEQCDAFLKDVLRKMMESPGVPTDQLKATTGNWVPVFQNLFASVEGHFDFAQKLCIQTVYVMLPVTVSSIQTSLSNLAVSQPSRNLRVVWQLGTERVLQLNDFFEFAENEIQFTPERSSDSV</sequence>